<organism evidence="8">
    <name type="scientific">uncultured Sporomusa sp</name>
    <dbReference type="NCBI Taxonomy" id="307249"/>
    <lineage>
        <taxon>Bacteria</taxon>
        <taxon>Bacillati</taxon>
        <taxon>Bacillota</taxon>
        <taxon>Negativicutes</taxon>
        <taxon>Selenomonadales</taxon>
        <taxon>Sporomusaceae</taxon>
        <taxon>Sporomusa</taxon>
        <taxon>environmental samples</taxon>
    </lineage>
</organism>
<evidence type="ECO:0000259" key="6">
    <source>
        <dbReference type="Pfam" id="PF00389"/>
    </source>
</evidence>
<evidence type="ECO:0000256" key="5">
    <source>
        <dbReference type="RuleBase" id="RU003719"/>
    </source>
</evidence>
<dbReference type="GO" id="GO:0016616">
    <property type="term" value="F:oxidoreductase activity, acting on the CH-OH group of donors, NAD or NADP as acceptor"/>
    <property type="evidence" value="ECO:0007669"/>
    <property type="project" value="InterPro"/>
</dbReference>
<keyword evidence="4" id="KW-0520">NAD</keyword>
<dbReference type="FunFam" id="3.40.50.720:FF:000203">
    <property type="entry name" value="D-3-phosphoglycerate dehydrogenase (SerA)"/>
    <property type="match status" value="1"/>
</dbReference>
<evidence type="ECO:0000256" key="2">
    <source>
        <dbReference type="ARBA" id="ARBA00022605"/>
    </source>
</evidence>
<dbReference type="AlphaFoldDB" id="A0A212LSR2"/>
<dbReference type="CDD" id="cd12178">
    <property type="entry name" value="2-Hacid_dh_13"/>
    <property type="match status" value="1"/>
</dbReference>
<dbReference type="InterPro" id="IPR029752">
    <property type="entry name" value="D-isomer_DH_CS1"/>
</dbReference>
<feature type="domain" description="D-isomer specific 2-hydroxyacid dehydrogenase catalytic" evidence="6">
    <location>
        <begin position="7"/>
        <end position="319"/>
    </location>
</feature>
<keyword evidence="3 5" id="KW-0560">Oxidoreductase</keyword>
<dbReference type="SUPFAM" id="SSF52283">
    <property type="entry name" value="Formate/glycerate dehydrogenase catalytic domain-like"/>
    <property type="match status" value="1"/>
</dbReference>
<dbReference type="PROSITE" id="PS00671">
    <property type="entry name" value="D_2_HYDROXYACID_DH_3"/>
    <property type="match status" value="1"/>
</dbReference>
<protein>
    <submittedName>
        <fullName evidence="8">Putative enzyme</fullName>
        <ecNumber evidence="8">1.1.1.-</ecNumber>
    </submittedName>
</protein>
<dbReference type="InterPro" id="IPR006139">
    <property type="entry name" value="D-isomer_2_OHA_DH_cat_dom"/>
</dbReference>
<evidence type="ECO:0000259" key="7">
    <source>
        <dbReference type="Pfam" id="PF02826"/>
    </source>
</evidence>
<name>A0A212LSR2_9FIRM</name>
<evidence type="ECO:0000256" key="1">
    <source>
        <dbReference type="ARBA" id="ARBA00005854"/>
    </source>
</evidence>
<feature type="domain" description="D-isomer specific 2-hydroxyacid dehydrogenase NAD-binding" evidence="7">
    <location>
        <begin position="110"/>
        <end position="287"/>
    </location>
</feature>
<evidence type="ECO:0000256" key="4">
    <source>
        <dbReference type="ARBA" id="ARBA00023027"/>
    </source>
</evidence>
<reference evidence="8" key="1">
    <citation type="submission" date="2016-08" db="EMBL/GenBank/DDBJ databases">
        <authorList>
            <person name="Seilhamer J.J."/>
        </authorList>
    </citation>
    <scope>NUCLEOTIDE SEQUENCE</scope>
    <source>
        <strain evidence="8">86</strain>
    </source>
</reference>
<proteinExistence type="inferred from homology"/>
<evidence type="ECO:0000256" key="3">
    <source>
        <dbReference type="ARBA" id="ARBA00023002"/>
    </source>
</evidence>
<dbReference type="InterPro" id="IPR050857">
    <property type="entry name" value="D-2-hydroxyacid_DH"/>
</dbReference>
<dbReference type="RefSeq" id="WP_075754804.1">
    <property type="nucleotide sequence ID" value="NZ_LT608335.1"/>
</dbReference>
<keyword evidence="2" id="KW-0028">Amino-acid biosynthesis</keyword>
<dbReference type="GO" id="GO:0008652">
    <property type="term" value="P:amino acid biosynthetic process"/>
    <property type="evidence" value="ECO:0007669"/>
    <property type="project" value="UniProtKB-KW"/>
</dbReference>
<dbReference type="InterPro" id="IPR029753">
    <property type="entry name" value="D-isomer_DH_CS"/>
</dbReference>
<dbReference type="EMBL" id="FMJE01000003">
    <property type="protein sequence ID" value="SCM80598.1"/>
    <property type="molecule type" value="Genomic_DNA"/>
</dbReference>
<dbReference type="PROSITE" id="PS00065">
    <property type="entry name" value="D_2_HYDROXYACID_DH_1"/>
    <property type="match status" value="1"/>
</dbReference>
<sequence length="324" mass="35111">MQQKVFVSGLIPQIAAEMLSKHFEVTMHNDLRLLNKQEIIDGLAGKDALLCLLSDNIDAEIIASNPNLKIIANYGAGFNNIDVAAATSRKIPVTNTPAVSTNATADLTWGLILAIARRIVEGDKTTRAGKFTGWAPLYHLGVEVTGKTLGIIGMGNIGRAVAKRARGFDMRIVYYTRTRLQPELEQELGLEYLPQEEVIKQADFLTFHQSYNPAMKHMIGSKELTSMKPTAFLINAARGPLIDEAALLTALKSKTIAGAALDVYEFEPKVTAGLEELDNVVLAPHLGNATIETRNAMAEIAANNIIAVLTGGKPLTCVNSQIYE</sequence>
<dbReference type="SUPFAM" id="SSF51735">
    <property type="entry name" value="NAD(P)-binding Rossmann-fold domains"/>
    <property type="match status" value="1"/>
</dbReference>
<dbReference type="PANTHER" id="PTHR42789:SF1">
    <property type="entry name" value="D-ISOMER SPECIFIC 2-HYDROXYACID DEHYDROGENASE FAMILY PROTEIN (AFU_ORTHOLOGUE AFUA_6G10090)"/>
    <property type="match status" value="1"/>
</dbReference>
<dbReference type="InterPro" id="IPR036291">
    <property type="entry name" value="NAD(P)-bd_dom_sf"/>
</dbReference>
<dbReference type="PANTHER" id="PTHR42789">
    <property type="entry name" value="D-ISOMER SPECIFIC 2-HYDROXYACID DEHYDROGENASE FAMILY PROTEIN (AFU_ORTHOLOGUE AFUA_6G10090)"/>
    <property type="match status" value="1"/>
</dbReference>
<comment type="similarity">
    <text evidence="1 5">Belongs to the D-isomer specific 2-hydroxyacid dehydrogenase family.</text>
</comment>
<dbReference type="InterPro" id="IPR006140">
    <property type="entry name" value="D-isomer_DH_NAD-bd"/>
</dbReference>
<dbReference type="Pfam" id="PF02826">
    <property type="entry name" value="2-Hacid_dh_C"/>
    <property type="match status" value="1"/>
</dbReference>
<gene>
    <name evidence="8" type="ORF">KL86SPO_30776</name>
</gene>
<dbReference type="GO" id="GO:0051287">
    <property type="term" value="F:NAD binding"/>
    <property type="evidence" value="ECO:0007669"/>
    <property type="project" value="InterPro"/>
</dbReference>
<accession>A0A212LSR2</accession>
<dbReference type="Pfam" id="PF00389">
    <property type="entry name" value="2-Hacid_dh"/>
    <property type="match status" value="1"/>
</dbReference>
<dbReference type="EC" id="1.1.1.-" evidence="8"/>
<dbReference type="Gene3D" id="3.40.50.720">
    <property type="entry name" value="NAD(P)-binding Rossmann-like Domain"/>
    <property type="match status" value="2"/>
</dbReference>
<evidence type="ECO:0000313" key="8">
    <source>
        <dbReference type="EMBL" id="SCM80598.1"/>
    </source>
</evidence>